<dbReference type="Pfam" id="PF07005">
    <property type="entry name" value="SBD_N"/>
    <property type="match status" value="1"/>
</dbReference>
<dbReference type="InterPro" id="IPR037051">
    <property type="entry name" value="4-carb_acid_sugar_kinase_N_sf"/>
</dbReference>
<comment type="caution">
    <text evidence="9">The sequence shown here is derived from an EMBL/GenBank/DDBJ whole genome shotgun (WGS) entry which is preliminary data.</text>
</comment>
<evidence type="ECO:0000256" key="5">
    <source>
        <dbReference type="ARBA" id="ARBA00022840"/>
    </source>
</evidence>
<dbReference type="Gene3D" id="3.40.50.10840">
    <property type="entry name" value="Putative sugar-binding, N-terminal domain"/>
    <property type="match status" value="1"/>
</dbReference>
<dbReference type="RefSeq" id="WP_307234429.1">
    <property type="nucleotide sequence ID" value="NZ_JAUSVF010000002.1"/>
</dbReference>
<evidence type="ECO:0000313" key="9">
    <source>
        <dbReference type="EMBL" id="MDQ0322632.1"/>
    </source>
</evidence>
<dbReference type="InterPro" id="IPR010737">
    <property type="entry name" value="4-carb_acid_sugar_kinase_N"/>
</dbReference>
<dbReference type="Proteomes" id="UP001230207">
    <property type="component" value="Unassembled WGS sequence"/>
</dbReference>
<evidence type="ECO:0000256" key="6">
    <source>
        <dbReference type="ARBA" id="ARBA00023277"/>
    </source>
</evidence>
<feature type="domain" description="Four-carbon acid sugar kinase nucleotide binding" evidence="8">
    <location>
        <begin position="237"/>
        <end position="342"/>
    </location>
</feature>
<dbReference type="InterPro" id="IPR042213">
    <property type="entry name" value="NBD_C_sf"/>
</dbReference>
<evidence type="ECO:0000313" key="10">
    <source>
        <dbReference type="Proteomes" id="UP001230207"/>
    </source>
</evidence>
<keyword evidence="10" id="KW-1185">Reference proteome</keyword>
<evidence type="ECO:0000256" key="2">
    <source>
        <dbReference type="ARBA" id="ARBA00022679"/>
    </source>
</evidence>
<sequence>MTLRVAIVADDLTGALDTGTPFVEAGLSVAVAVEVDAIAEALASGTAVVVVNTASRAVSPSEAEERVRQAGEALRSGAPRIVMKKIDSRLKGNVAAESRALAEVFGHSRIILAPAIPDQGRATVDGMVVGRGVDQPIFVASLFGANERSIEVADAANDDDLDAIAKGHDWGVTLAVGARGLGLALARLVGKPARRPDFFATPKTLFALGSRDPITIAQTESLITSNLLGDVMDAEHGVLHATRSLRLPALLRCIGEMTSDSEVVARHFARGVKVIVEESRPDMLVVGGGDTALAVFREMGMRVLLPRGEIEPGVPWFKVTTDDGRTLRCAVKSGGFGQPDSLLRVIERNQAA</sequence>
<protein>
    <submittedName>
        <fullName evidence="9">Uncharacterized protein YgbK (DUF1537 family)</fullName>
    </submittedName>
</protein>
<evidence type="ECO:0000256" key="1">
    <source>
        <dbReference type="ARBA" id="ARBA00005715"/>
    </source>
</evidence>
<evidence type="ECO:0000256" key="3">
    <source>
        <dbReference type="ARBA" id="ARBA00022741"/>
    </source>
</evidence>
<keyword evidence="6" id="KW-0119">Carbohydrate metabolism</keyword>
<evidence type="ECO:0000256" key="4">
    <source>
        <dbReference type="ARBA" id="ARBA00022777"/>
    </source>
</evidence>
<dbReference type="EMBL" id="JAUSVF010000002">
    <property type="protein sequence ID" value="MDQ0322632.1"/>
    <property type="molecule type" value="Genomic_DNA"/>
</dbReference>
<gene>
    <name evidence="9" type="ORF">QO002_004838</name>
</gene>
<keyword evidence="4" id="KW-0418">Kinase</keyword>
<keyword evidence="5" id="KW-0067">ATP-binding</keyword>
<reference evidence="9 10" key="1">
    <citation type="submission" date="2023-07" db="EMBL/GenBank/DDBJ databases">
        <title>Genomic Encyclopedia of Type Strains, Phase IV (KMG-IV): sequencing the most valuable type-strain genomes for metagenomic binning, comparative biology and taxonomic classification.</title>
        <authorList>
            <person name="Goeker M."/>
        </authorList>
    </citation>
    <scope>NUCLEOTIDE SEQUENCE [LARGE SCALE GENOMIC DNA]</scope>
    <source>
        <strain evidence="9 10">DSM 1112</strain>
    </source>
</reference>
<dbReference type="Gene3D" id="3.40.980.20">
    <property type="entry name" value="Four-carbon acid sugar kinase, nucleotide binding domain"/>
    <property type="match status" value="1"/>
</dbReference>
<evidence type="ECO:0000259" key="7">
    <source>
        <dbReference type="Pfam" id="PF07005"/>
    </source>
</evidence>
<comment type="similarity">
    <text evidence="1">Belongs to the four-carbon acid sugar kinase family.</text>
</comment>
<dbReference type="SUPFAM" id="SSF142764">
    <property type="entry name" value="YgbK-like"/>
    <property type="match status" value="1"/>
</dbReference>
<evidence type="ECO:0000259" key="8">
    <source>
        <dbReference type="Pfam" id="PF17042"/>
    </source>
</evidence>
<proteinExistence type="inferred from homology"/>
<organism evidence="9 10">
    <name type="scientific">Pararhizobium capsulatum DSM 1112</name>
    <dbReference type="NCBI Taxonomy" id="1121113"/>
    <lineage>
        <taxon>Bacteria</taxon>
        <taxon>Pseudomonadati</taxon>
        <taxon>Pseudomonadota</taxon>
        <taxon>Alphaproteobacteria</taxon>
        <taxon>Hyphomicrobiales</taxon>
        <taxon>Rhizobiaceae</taxon>
        <taxon>Rhizobium/Agrobacterium group</taxon>
        <taxon>Pararhizobium</taxon>
    </lineage>
</organism>
<keyword evidence="2" id="KW-0808">Transferase</keyword>
<accession>A0ABU0BWK2</accession>
<feature type="domain" description="Four-carbon acid sugar kinase N-terminal" evidence="7">
    <location>
        <begin position="6"/>
        <end position="130"/>
    </location>
</feature>
<name>A0ABU0BWK2_9HYPH</name>
<keyword evidence="3" id="KW-0547">Nucleotide-binding</keyword>
<dbReference type="Pfam" id="PF17042">
    <property type="entry name" value="NBD_C"/>
    <property type="match status" value="1"/>
</dbReference>
<dbReference type="InterPro" id="IPR031475">
    <property type="entry name" value="NBD_C"/>
</dbReference>